<keyword evidence="3" id="KW-1185">Reference proteome</keyword>
<keyword evidence="1" id="KW-0175">Coiled coil</keyword>
<evidence type="ECO:0000313" key="3">
    <source>
        <dbReference type="Proteomes" id="UP000192223"/>
    </source>
</evidence>
<feature type="domain" description="Endonuclease/exonuclease/phosphatase" evidence="2">
    <location>
        <begin position="173"/>
        <end position="305"/>
    </location>
</feature>
<accession>A0A7F5QZ23</accession>
<evidence type="ECO:0000256" key="1">
    <source>
        <dbReference type="SAM" id="Coils"/>
    </source>
</evidence>
<protein>
    <submittedName>
        <fullName evidence="4">Uncharacterized protein LOC112904541</fullName>
    </submittedName>
</protein>
<evidence type="ECO:0000259" key="2">
    <source>
        <dbReference type="Pfam" id="PF14529"/>
    </source>
</evidence>
<evidence type="ECO:0000313" key="4">
    <source>
        <dbReference type="RefSeq" id="XP_025830536.1"/>
    </source>
</evidence>
<dbReference type="InterPro" id="IPR005135">
    <property type="entry name" value="Endo/exonuclease/phosphatase"/>
</dbReference>
<dbReference type="RefSeq" id="XP_025830536.1">
    <property type="nucleotide sequence ID" value="XM_025974751.1"/>
</dbReference>
<dbReference type="Proteomes" id="UP000192223">
    <property type="component" value="Unplaced"/>
</dbReference>
<feature type="coiled-coil region" evidence="1">
    <location>
        <begin position="496"/>
        <end position="523"/>
    </location>
</feature>
<dbReference type="Pfam" id="PF14529">
    <property type="entry name" value="Exo_endo_phos_2"/>
    <property type="match status" value="1"/>
</dbReference>
<proteinExistence type="predicted"/>
<name>A0A7F5QZ23_AGRPL</name>
<dbReference type="KEGG" id="apln:112904541"/>
<dbReference type="SUPFAM" id="SSF56219">
    <property type="entry name" value="DNase I-like"/>
    <property type="match status" value="1"/>
</dbReference>
<dbReference type="InterPro" id="IPR036691">
    <property type="entry name" value="Endo/exonu/phosph_ase_sf"/>
</dbReference>
<sequence>MERNGRKTYAKKLKHKIDNKYQITNKNALNLDNRGLLGTIAGNIARQLRDNLDNKVDKRIYKENNKAKCLKITFWNVAGIRNLEEEWEKLLEYDVINLTETWADEKDRELIENKLINYNILLVEARREGKRGRLKGGMVTAFSKSLNVKSTIIEKLNEELIKLDLNTDKGKLMILSVYMRDRRSENYEKVGKILEDIKEGYIIMGGDFNARTANKGGRESEMMTEEYRLSKDKVVNKEGEVLLNWVSDNGMYILNGNVRGDEQGELTYIGTKGRSVIDYVITNRKTEEDLIERMQVVDNNESDHQRLDLQLNILTKKVHEKGSKYKTIIYEGWSEEDILNYNNKLKELGRPENWNGLREKLKAAVCIKEIRINTSIQKKKWWDQECHAAKLELKKTRKKYIETGELKTDYCECKKKYKKIIEDKKRLTLEKDWSEARKDKTGKKFWELINKQRTKKEEISKKIHMVEWTEHFAKQMGGKVVEETRQLGKEEKIEKNEDQEITQEEVEQVIKKLKKKKAAGEDKITNEAWIYGGKELQENLQGILNKIWNGDEDLPEEWKMGIIKPIFKKGDRHKPENYRGITLMNTGYKIYAEILRKRLEKEK</sequence>
<gene>
    <name evidence="4" type="primary">LOC112904541</name>
</gene>
<dbReference type="AlphaFoldDB" id="A0A7F5QZ23"/>
<dbReference type="OrthoDB" id="6755785at2759"/>
<dbReference type="GO" id="GO:0003824">
    <property type="term" value="F:catalytic activity"/>
    <property type="evidence" value="ECO:0007669"/>
    <property type="project" value="InterPro"/>
</dbReference>
<dbReference type="PANTHER" id="PTHR19446">
    <property type="entry name" value="REVERSE TRANSCRIPTASES"/>
    <property type="match status" value="1"/>
</dbReference>
<dbReference type="InParanoid" id="A0A7F5QZ23"/>
<organism evidence="3 4">
    <name type="scientific">Agrilus planipennis</name>
    <name type="common">Emerald ash borer</name>
    <name type="synonym">Agrilus marcopoli</name>
    <dbReference type="NCBI Taxonomy" id="224129"/>
    <lineage>
        <taxon>Eukaryota</taxon>
        <taxon>Metazoa</taxon>
        <taxon>Ecdysozoa</taxon>
        <taxon>Arthropoda</taxon>
        <taxon>Hexapoda</taxon>
        <taxon>Insecta</taxon>
        <taxon>Pterygota</taxon>
        <taxon>Neoptera</taxon>
        <taxon>Endopterygota</taxon>
        <taxon>Coleoptera</taxon>
        <taxon>Polyphaga</taxon>
        <taxon>Elateriformia</taxon>
        <taxon>Buprestoidea</taxon>
        <taxon>Buprestidae</taxon>
        <taxon>Agrilinae</taxon>
        <taxon>Agrilus</taxon>
    </lineage>
</organism>
<dbReference type="GeneID" id="112904541"/>
<reference evidence="4" key="1">
    <citation type="submission" date="2025-08" db="UniProtKB">
        <authorList>
            <consortium name="RefSeq"/>
        </authorList>
    </citation>
    <scope>IDENTIFICATION</scope>
    <source>
        <tissue evidence="4">Entire body</tissue>
    </source>
</reference>
<dbReference type="Gene3D" id="3.60.10.10">
    <property type="entry name" value="Endonuclease/exonuclease/phosphatase"/>
    <property type="match status" value="1"/>
</dbReference>